<proteinExistence type="predicted"/>
<name>A0ABU7J9F8_9GAMM</name>
<keyword evidence="2" id="KW-0378">Hydrolase</keyword>
<dbReference type="PANTHER" id="PTHR23088">
    <property type="entry name" value="NITRILASE-RELATED"/>
    <property type="match status" value="1"/>
</dbReference>
<dbReference type="CDD" id="cd07197">
    <property type="entry name" value="nitrilase"/>
    <property type="match status" value="1"/>
</dbReference>
<dbReference type="InterPro" id="IPR003010">
    <property type="entry name" value="C-N_Hydrolase"/>
</dbReference>
<gene>
    <name evidence="2" type="ORF">QWY20_15980</name>
</gene>
<dbReference type="PROSITE" id="PS50263">
    <property type="entry name" value="CN_HYDROLASE"/>
    <property type="match status" value="2"/>
</dbReference>
<evidence type="ECO:0000313" key="3">
    <source>
        <dbReference type="Proteomes" id="UP001336314"/>
    </source>
</evidence>
<dbReference type="Gene3D" id="3.60.110.10">
    <property type="entry name" value="Carbon-nitrogen hydrolase"/>
    <property type="match status" value="2"/>
</dbReference>
<reference evidence="2 3" key="1">
    <citation type="submission" date="2023-07" db="EMBL/GenBank/DDBJ databases">
        <title>Alkalimonas sp., MEB108 novel, alkaliphilic bacterium isolated from Lonar Lake, India.</title>
        <authorList>
            <person name="Joshi A."/>
            <person name="Thite S."/>
        </authorList>
    </citation>
    <scope>NUCLEOTIDE SEQUENCE [LARGE SCALE GENOMIC DNA]</scope>
    <source>
        <strain evidence="2 3">MEB108</strain>
    </source>
</reference>
<dbReference type="EMBL" id="JAUHLI010000018">
    <property type="protein sequence ID" value="MEE2002957.1"/>
    <property type="molecule type" value="Genomic_DNA"/>
</dbReference>
<keyword evidence="3" id="KW-1185">Reference proteome</keyword>
<feature type="domain" description="CN hydrolase" evidence="1">
    <location>
        <begin position="297"/>
        <end position="514"/>
    </location>
</feature>
<comment type="caution">
    <text evidence="2">The sequence shown here is derived from an EMBL/GenBank/DDBJ whole genome shotgun (WGS) entry which is preliminary data.</text>
</comment>
<dbReference type="GO" id="GO:0016787">
    <property type="term" value="F:hydrolase activity"/>
    <property type="evidence" value="ECO:0007669"/>
    <property type="project" value="UniProtKB-KW"/>
</dbReference>
<evidence type="ECO:0000259" key="1">
    <source>
        <dbReference type="PROSITE" id="PS50263"/>
    </source>
</evidence>
<dbReference type="InterPro" id="IPR036526">
    <property type="entry name" value="C-N_Hydrolase_sf"/>
</dbReference>
<accession>A0ABU7J9F8</accession>
<dbReference type="PANTHER" id="PTHR23088:SF27">
    <property type="entry name" value="DEAMINATED GLUTATHIONE AMIDASE"/>
    <property type="match status" value="1"/>
</dbReference>
<dbReference type="SUPFAM" id="SSF56317">
    <property type="entry name" value="Carbon-nitrogen hydrolase"/>
    <property type="match status" value="2"/>
</dbReference>
<dbReference type="Pfam" id="PF00795">
    <property type="entry name" value="CN_hydrolase"/>
    <property type="match status" value="2"/>
</dbReference>
<sequence length="566" mass="61117">MKVAAAQFAVTNDVSANLATCLRIIAQAGEQQPDLMVLPEFCNHNSWYDNAEHCYQVSVDLDGDFLRAIAKAAAEVKAYLVINCTVRRANQQVTGTSLLYSPEGKLLAEANKQVLIGHENDFLQPAVEPSPIVDTPFGKIALYSCMDGVINETPRCLALRGAQLLCNSLNSFAIDEGNLHIPVRAAENKVFVVAANKVGPLIPEAMLEPVSAAVNIPVQFLSGAGDSQVVAPDGTVLALAGHDEEIIYAEIDLTQALDKRRPDGSDIFRERRPELYQSLGQDPAQQPLPAFEGPAVLKAAAISSQLSGEAALADLLQQVQQAQAQQIPLICLPELPWKASDASQDAHFSQQLLNALQQLLQGETLVATTLLLPADAGLSHCAVLIGAKGLIHQQAQVHHSQRFAGQVHGDAFRILPTPFGKLAVLCEDDAIYPETMRLVAMQGAEVVLVPLQLQERWLTDTGLVERAAENRVNLVAADHHSGHHLICDLQTDFTLMTPWKERAFDGLLSAPVIIRGQPGQPVLQAEIHPQAAANKVASHRTHLIANRPWRLLDPMIKATTPEGASA</sequence>
<protein>
    <submittedName>
        <fullName evidence="2">Nitrilase-related carbon-nitrogen hydrolase</fullName>
    </submittedName>
</protein>
<dbReference type="RefSeq" id="WP_330130005.1">
    <property type="nucleotide sequence ID" value="NZ_JAUHLI010000018.1"/>
</dbReference>
<feature type="domain" description="CN hydrolase" evidence="1">
    <location>
        <begin position="1"/>
        <end position="253"/>
    </location>
</feature>
<organism evidence="2 3">
    <name type="scientific">Alkalimonas cellulosilytica</name>
    <dbReference type="NCBI Taxonomy" id="3058395"/>
    <lineage>
        <taxon>Bacteria</taxon>
        <taxon>Pseudomonadati</taxon>
        <taxon>Pseudomonadota</taxon>
        <taxon>Gammaproteobacteria</taxon>
        <taxon>Alkalimonas</taxon>
    </lineage>
</organism>
<evidence type="ECO:0000313" key="2">
    <source>
        <dbReference type="EMBL" id="MEE2002957.1"/>
    </source>
</evidence>
<dbReference type="Proteomes" id="UP001336314">
    <property type="component" value="Unassembled WGS sequence"/>
</dbReference>